<dbReference type="Proteomes" id="UP000515947">
    <property type="component" value="Chromosome"/>
</dbReference>
<organism evidence="1 2">
    <name type="scientific">Nocardioides mesophilus</name>
    <dbReference type="NCBI Taxonomy" id="433659"/>
    <lineage>
        <taxon>Bacteria</taxon>
        <taxon>Bacillati</taxon>
        <taxon>Actinomycetota</taxon>
        <taxon>Actinomycetes</taxon>
        <taxon>Propionibacteriales</taxon>
        <taxon>Nocardioidaceae</taxon>
        <taxon>Nocardioides</taxon>
    </lineage>
</organism>
<protein>
    <submittedName>
        <fullName evidence="1">Uncharacterized protein</fullName>
    </submittedName>
</protein>
<dbReference type="EMBL" id="CP060713">
    <property type="protein sequence ID" value="QNN53600.1"/>
    <property type="molecule type" value="Genomic_DNA"/>
</dbReference>
<keyword evidence="2" id="KW-1185">Reference proteome</keyword>
<dbReference type="RefSeq" id="WP_187579441.1">
    <property type="nucleotide sequence ID" value="NZ_CP060713.1"/>
</dbReference>
<dbReference type="InterPro" id="IPR054206">
    <property type="entry name" value="DUF6912"/>
</dbReference>
<name>A0A7G9RDC5_9ACTN</name>
<sequence>MSRARVFVASSYAALDELLGVRAANRDDVAVLAAGGPAHAVTEALRGEYPDADDEELEYLALTAAAQASVPRVGEGGPFRRMVLALDADGAQPAGSEDPTAVTVGARLLLSDVAAVHVDSDDAAPDVFAARRAHVAGGEDAEELLVRCLDHELGWYAATELAEVLAGARGCWTPSPDADQPGPADLAGHAGS</sequence>
<accession>A0A7G9RDC5</accession>
<proteinExistence type="predicted"/>
<dbReference type="AlphaFoldDB" id="A0A7G9RDC5"/>
<gene>
    <name evidence="1" type="ORF">H9L09_04015</name>
</gene>
<evidence type="ECO:0000313" key="1">
    <source>
        <dbReference type="EMBL" id="QNN53600.1"/>
    </source>
</evidence>
<dbReference type="Pfam" id="PF21853">
    <property type="entry name" value="DUF6912"/>
    <property type="match status" value="1"/>
</dbReference>
<evidence type="ECO:0000313" key="2">
    <source>
        <dbReference type="Proteomes" id="UP000515947"/>
    </source>
</evidence>
<dbReference type="KEGG" id="nmes:H9L09_04015"/>
<reference evidence="1 2" key="1">
    <citation type="submission" date="2020-08" db="EMBL/GenBank/DDBJ databases">
        <title>Genome sequence of Nocardioides mesophilus KACC 16243T.</title>
        <authorList>
            <person name="Hyun D.-W."/>
            <person name="Bae J.-W."/>
        </authorList>
    </citation>
    <scope>NUCLEOTIDE SEQUENCE [LARGE SCALE GENOMIC DNA]</scope>
    <source>
        <strain evidence="1 2">KACC 16243</strain>
    </source>
</reference>